<dbReference type="Proteomes" id="UP000252519">
    <property type="component" value="Unassembled WGS sequence"/>
</dbReference>
<gene>
    <name evidence="3" type="ORF">ANCCAN_02723</name>
</gene>
<organism evidence="3 4">
    <name type="scientific">Ancylostoma caninum</name>
    <name type="common">Dog hookworm</name>
    <dbReference type="NCBI Taxonomy" id="29170"/>
    <lineage>
        <taxon>Eukaryota</taxon>
        <taxon>Metazoa</taxon>
        <taxon>Ecdysozoa</taxon>
        <taxon>Nematoda</taxon>
        <taxon>Chromadorea</taxon>
        <taxon>Rhabditida</taxon>
        <taxon>Rhabditina</taxon>
        <taxon>Rhabditomorpha</taxon>
        <taxon>Strongyloidea</taxon>
        <taxon>Ancylostomatidae</taxon>
        <taxon>Ancylostomatinae</taxon>
        <taxon>Ancylostoma</taxon>
    </lineage>
</organism>
<dbReference type="AlphaFoldDB" id="A0A368H789"/>
<feature type="region of interest" description="Disordered" evidence="1">
    <location>
        <begin position="1"/>
        <end position="52"/>
    </location>
</feature>
<accession>A0A368H789</accession>
<evidence type="ECO:0000313" key="3">
    <source>
        <dbReference type="EMBL" id="RCN51157.1"/>
    </source>
</evidence>
<feature type="transmembrane region" description="Helical" evidence="2">
    <location>
        <begin position="80"/>
        <end position="104"/>
    </location>
</feature>
<reference evidence="3 4" key="1">
    <citation type="submission" date="2014-10" db="EMBL/GenBank/DDBJ databases">
        <title>Draft genome of the hookworm Ancylostoma caninum.</title>
        <authorList>
            <person name="Mitreva M."/>
        </authorList>
    </citation>
    <scope>NUCLEOTIDE SEQUENCE [LARGE SCALE GENOMIC DNA]</scope>
    <source>
        <strain evidence="3 4">Baltimore</strain>
    </source>
</reference>
<dbReference type="OrthoDB" id="5846844at2759"/>
<evidence type="ECO:0000256" key="1">
    <source>
        <dbReference type="SAM" id="MobiDB-lite"/>
    </source>
</evidence>
<dbReference type="EMBL" id="JOJR01000016">
    <property type="protein sequence ID" value="RCN51157.1"/>
    <property type="molecule type" value="Genomic_DNA"/>
</dbReference>
<protein>
    <submittedName>
        <fullName evidence="3">Uncharacterized protein</fullName>
    </submittedName>
</protein>
<comment type="caution">
    <text evidence="3">The sequence shown here is derived from an EMBL/GenBank/DDBJ whole genome shotgun (WGS) entry which is preliminary data.</text>
</comment>
<name>A0A368H789_ANCCA</name>
<keyword evidence="2" id="KW-0472">Membrane</keyword>
<evidence type="ECO:0000313" key="4">
    <source>
        <dbReference type="Proteomes" id="UP000252519"/>
    </source>
</evidence>
<keyword evidence="2" id="KW-1133">Transmembrane helix</keyword>
<keyword evidence="2" id="KW-0812">Transmembrane</keyword>
<sequence>MVRQKDGAYDRVQPYRRPTASSRGHSSSKERRPSNASDQGISGMESVSGGCDTMMVESKTPVKKKGGVEAAVSNRSKINVLVTILAVTYAQFILCVVAVIVIILHHNRSVDWFPALIGITGEGYKKTIPKDD</sequence>
<evidence type="ECO:0000256" key="2">
    <source>
        <dbReference type="SAM" id="Phobius"/>
    </source>
</evidence>
<keyword evidence="4" id="KW-1185">Reference proteome</keyword>
<proteinExistence type="predicted"/>